<dbReference type="EMBL" id="BMNT01000025">
    <property type="protein sequence ID" value="GGK98558.1"/>
    <property type="molecule type" value="Genomic_DNA"/>
</dbReference>
<reference evidence="2" key="1">
    <citation type="journal article" date="2014" name="Int. J. Syst. Evol. Microbiol.">
        <title>Complete genome sequence of Corynebacterium casei LMG S-19264T (=DSM 44701T), isolated from a smear-ripened cheese.</title>
        <authorList>
            <consortium name="US DOE Joint Genome Institute (JGI-PGF)"/>
            <person name="Walter F."/>
            <person name="Albersmeier A."/>
            <person name="Kalinowski J."/>
            <person name="Ruckert C."/>
        </authorList>
    </citation>
    <scope>NUCLEOTIDE SEQUENCE</scope>
    <source>
        <strain evidence="2">JCM 13064</strain>
    </source>
</reference>
<sequence length="108" mass="12259">MSDNTRSRSHGGRNGKATDGITRTPHRETQYIHLVRLAWDLHRRGLGAAVELASGLEPVLLVHRPNDALRVMALAREGTWFFTWGRGRDHRVRALANDAAERIWEVAR</sequence>
<name>A0A917VMC6_9ACTN</name>
<dbReference type="RefSeq" id="WP_189165085.1">
    <property type="nucleotide sequence ID" value="NZ_BMNT01000025.1"/>
</dbReference>
<keyword evidence="3" id="KW-1185">Reference proteome</keyword>
<organism evidence="2 3">
    <name type="scientific">Sphaerisporangium melleum</name>
    <dbReference type="NCBI Taxonomy" id="321316"/>
    <lineage>
        <taxon>Bacteria</taxon>
        <taxon>Bacillati</taxon>
        <taxon>Actinomycetota</taxon>
        <taxon>Actinomycetes</taxon>
        <taxon>Streptosporangiales</taxon>
        <taxon>Streptosporangiaceae</taxon>
        <taxon>Sphaerisporangium</taxon>
    </lineage>
</organism>
<comment type="caution">
    <text evidence="2">The sequence shown here is derived from an EMBL/GenBank/DDBJ whole genome shotgun (WGS) entry which is preliminary data.</text>
</comment>
<reference evidence="2" key="2">
    <citation type="submission" date="2020-09" db="EMBL/GenBank/DDBJ databases">
        <authorList>
            <person name="Sun Q."/>
            <person name="Ohkuma M."/>
        </authorList>
    </citation>
    <scope>NUCLEOTIDE SEQUENCE</scope>
    <source>
        <strain evidence="2">JCM 13064</strain>
    </source>
</reference>
<evidence type="ECO:0000256" key="1">
    <source>
        <dbReference type="SAM" id="MobiDB-lite"/>
    </source>
</evidence>
<protein>
    <submittedName>
        <fullName evidence="2">Uncharacterized protein</fullName>
    </submittedName>
</protein>
<evidence type="ECO:0000313" key="3">
    <source>
        <dbReference type="Proteomes" id="UP000645217"/>
    </source>
</evidence>
<proteinExistence type="predicted"/>
<evidence type="ECO:0000313" key="2">
    <source>
        <dbReference type="EMBL" id="GGK98558.1"/>
    </source>
</evidence>
<accession>A0A917VMC6</accession>
<feature type="region of interest" description="Disordered" evidence="1">
    <location>
        <begin position="1"/>
        <end position="24"/>
    </location>
</feature>
<dbReference type="AlphaFoldDB" id="A0A917VMC6"/>
<gene>
    <name evidence="2" type="ORF">GCM10007964_45910</name>
</gene>
<dbReference type="Proteomes" id="UP000645217">
    <property type="component" value="Unassembled WGS sequence"/>
</dbReference>